<evidence type="ECO:0000313" key="19">
    <source>
        <dbReference type="Proteomes" id="UP001500503"/>
    </source>
</evidence>
<evidence type="ECO:0000256" key="16">
    <source>
        <dbReference type="ARBA" id="ARBA00029570"/>
    </source>
</evidence>
<keyword evidence="19" id="KW-1185">Reference proteome</keyword>
<dbReference type="CDD" id="cd00544">
    <property type="entry name" value="CobU"/>
    <property type="match status" value="1"/>
</dbReference>
<dbReference type="EC" id="2.7.7.62" evidence="9"/>
<organism evidence="18 19">
    <name type="scientific">Actinoallomurus oryzae</name>
    <dbReference type="NCBI Taxonomy" id="502180"/>
    <lineage>
        <taxon>Bacteria</taxon>
        <taxon>Bacillati</taxon>
        <taxon>Actinomycetota</taxon>
        <taxon>Actinomycetes</taxon>
        <taxon>Streptosporangiales</taxon>
        <taxon>Thermomonosporaceae</taxon>
        <taxon>Actinoallomurus</taxon>
    </lineage>
</organism>
<evidence type="ECO:0000256" key="13">
    <source>
        <dbReference type="ARBA" id="ARBA00022777"/>
    </source>
</evidence>
<gene>
    <name evidence="18" type="ORF">GCM10023191_047740</name>
</gene>
<dbReference type="Pfam" id="PF02283">
    <property type="entry name" value="CobU"/>
    <property type="match status" value="1"/>
</dbReference>
<evidence type="ECO:0000256" key="14">
    <source>
        <dbReference type="ARBA" id="ARBA00022840"/>
    </source>
</evidence>
<evidence type="ECO:0000256" key="5">
    <source>
        <dbReference type="ARBA" id="ARBA00004692"/>
    </source>
</evidence>
<evidence type="ECO:0000256" key="10">
    <source>
        <dbReference type="ARBA" id="ARBA00022573"/>
    </source>
</evidence>
<dbReference type="EMBL" id="BAABHF010000025">
    <property type="protein sequence ID" value="GAA4499998.1"/>
    <property type="molecule type" value="Genomic_DNA"/>
</dbReference>
<dbReference type="InterPro" id="IPR027417">
    <property type="entry name" value="P-loop_NTPase"/>
</dbReference>
<dbReference type="GO" id="GO:0016301">
    <property type="term" value="F:kinase activity"/>
    <property type="evidence" value="ECO:0007669"/>
    <property type="project" value="UniProtKB-KW"/>
</dbReference>
<dbReference type="PANTHER" id="PTHR34848:SF1">
    <property type="entry name" value="BIFUNCTIONAL ADENOSYLCOBALAMIN BIOSYNTHESIS PROTEIN COBU"/>
    <property type="match status" value="1"/>
</dbReference>
<dbReference type="Gene3D" id="3.40.50.300">
    <property type="entry name" value="P-loop containing nucleotide triphosphate hydrolases"/>
    <property type="match status" value="1"/>
</dbReference>
<evidence type="ECO:0000256" key="4">
    <source>
        <dbReference type="ARBA" id="ARBA00003889"/>
    </source>
</evidence>
<evidence type="ECO:0000256" key="9">
    <source>
        <dbReference type="ARBA" id="ARBA00012523"/>
    </source>
</evidence>
<comment type="catalytic activity">
    <reaction evidence="2">
        <text>adenosylcob(III)inamide phosphate + GTP + H(+) = adenosylcob(III)inamide-GDP + diphosphate</text>
        <dbReference type="Rhea" id="RHEA:22712"/>
        <dbReference type="ChEBI" id="CHEBI:15378"/>
        <dbReference type="ChEBI" id="CHEBI:33019"/>
        <dbReference type="ChEBI" id="CHEBI:37565"/>
        <dbReference type="ChEBI" id="CHEBI:58502"/>
        <dbReference type="ChEBI" id="CHEBI:60487"/>
        <dbReference type="EC" id="2.7.7.62"/>
    </reaction>
</comment>
<keyword evidence="15" id="KW-0342">GTP-binding</keyword>
<reference evidence="19" key="1">
    <citation type="journal article" date="2019" name="Int. J. Syst. Evol. Microbiol.">
        <title>The Global Catalogue of Microorganisms (GCM) 10K type strain sequencing project: providing services to taxonomists for standard genome sequencing and annotation.</title>
        <authorList>
            <consortium name="The Broad Institute Genomics Platform"/>
            <consortium name="The Broad Institute Genome Sequencing Center for Infectious Disease"/>
            <person name="Wu L."/>
            <person name="Ma J."/>
        </authorList>
    </citation>
    <scope>NUCLEOTIDE SEQUENCE [LARGE SCALE GENOMIC DNA]</scope>
    <source>
        <strain evidence="19">JCM 17933</strain>
    </source>
</reference>
<keyword evidence="14" id="KW-0067">ATP-binding</keyword>
<comment type="pathway">
    <text evidence="6">Cofactor biosynthesis; adenosylcobalamin biosynthesis; adenosylcobalamin from cob(II)yrinate a,c-diamide: step 5/7.</text>
</comment>
<evidence type="ECO:0000256" key="17">
    <source>
        <dbReference type="ARBA" id="ARBA00030571"/>
    </source>
</evidence>
<proteinExistence type="inferred from homology"/>
<name>A0ABP8QA63_9ACTN</name>
<evidence type="ECO:0000256" key="11">
    <source>
        <dbReference type="ARBA" id="ARBA00022679"/>
    </source>
</evidence>
<comment type="pathway">
    <text evidence="5">Cofactor biosynthesis; adenosylcobalamin biosynthesis; adenosylcobalamin from cob(II)yrinate a,c-diamide: step 6/7.</text>
</comment>
<comment type="function">
    <text evidence="4">Catalyzes ATP-dependent phosphorylation of adenosylcobinamide and addition of GMP to adenosylcobinamide phosphate.</text>
</comment>
<dbReference type="EC" id="2.7.1.156" evidence="8"/>
<protein>
    <recommendedName>
        <fullName evidence="16">Adenosylcobinamide kinase</fullName>
        <ecNumber evidence="8">2.7.1.156</ecNumber>
        <ecNumber evidence="9">2.7.7.62</ecNumber>
    </recommendedName>
    <alternativeName>
        <fullName evidence="17">Adenosylcobinamide-phosphate guanylyltransferase</fullName>
    </alternativeName>
</protein>
<dbReference type="InterPro" id="IPR003203">
    <property type="entry name" value="CobU/CobP"/>
</dbReference>
<dbReference type="GO" id="GO:0016779">
    <property type="term" value="F:nucleotidyltransferase activity"/>
    <property type="evidence" value="ECO:0007669"/>
    <property type="project" value="UniProtKB-KW"/>
</dbReference>
<comment type="caution">
    <text evidence="18">The sequence shown here is derived from an EMBL/GenBank/DDBJ whole genome shotgun (WGS) entry which is preliminary data.</text>
</comment>
<evidence type="ECO:0000256" key="1">
    <source>
        <dbReference type="ARBA" id="ARBA00000312"/>
    </source>
</evidence>
<evidence type="ECO:0000256" key="2">
    <source>
        <dbReference type="ARBA" id="ARBA00000711"/>
    </source>
</evidence>
<keyword evidence="11" id="KW-0808">Transferase</keyword>
<accession>A0ABP8QA63</accession>
<keyword evidence="18" id="KW-0548">Nucleotidyltransferase</keyword>
<dbReference type="SUPFAM" id="SSF52540">
    <property type="entry name" value="P-loop containing nucleoside triphosphate hydrolases"/>
    <property type="match status" value="1"/>
</dbReference>
<evidence type="ECO:0000313" key="18">
    <source>
        <dbReference type="EMBL" id="GAA4499998.1"/>
    </source>
</evidence>
<comment type="catalytic activity">
    <reaction evidence="1">
        <text>adenosylcob(III)inamide + ATP = adenosylcob(III)inamide phosphate + ADP + H(+)</text>
        <dbReference type="Rhea" id="RHEA:15769"/>
        <dbReference type="ChEBI" id="CHEBI:2480"/>
        <dbReference type="ChEBI" id="CHEBI:15378"/>
        <dbReference type="ChEBI" id="CHEBI:30616"/>
        <dbReference type="ChEBI" id="CHEBI:58502"/>
        <dbReference type="ChEBI" id="CHEBI:456216"/>
        <dbReference type="EC" id="2.7.1.156"/>
    </reaction>
</comment>
<sequence length="334" mass="36346">MYHPRTGAGAPAGGGAAVDGLELRLLGIAGPAGWPEPGCRCASCTRMRAARRRLEPTRVLLDGVPLDQCRREEIPGGFEVRTPRGHRVLFASRPGARPRPPAPGPYDAVLLDLAGDPAHLGWLRHIGAVTSATRVEAVQVDHRIASPAELERRLERWRRPFTAPWRTLILGGARSGKSEEAEKRVLADADVTYVATGVMHPDDPDWRARIAAHRARRPGWWETTETIDVAGLLRTASGTLLIDGMGTWLTAMFDALGAWEYPRAVQPRVDELVTAWRSTEAHVVAVSDEVGLSVVPETPVGRAFRDLLGRLNQRLAAESEETALVVAGRVLDLP</sequence>
<keyword evidence="13 18" id="KW-0418">Kinase</keyword>
<comment type="similarity">
    <text evidence="7">Belongs to the CobU/CobP family.</text>
</comment>
<evidence type="ECO:0000256" key="3">
    <source>
        <dbReference type="ARBA" id="ARBA00001522"/>
    </source>
</evidence>
<dbReference type="Proteomes" id="UP001500503">
    <property type="component" value="Unassembled WGS sequence"/>
</dbReference>
<evidence type="ECO:0000256" key="15">
    <source>
        <dbReference type="ARBA" id="ARBA00023134"/>
    </source>
</evidence>
<comment type="catalytic activity">
    <reaction evidence="3">
        <text>adenosylcob(III)inamide + GTP = adenosylcob(III)inamide phosphate + GDP + H(+)</text>
        <dbReference type="Rhea" id="RHEA:15765"/>
        <dbReference type="ChEBI" id="CHEBI:2480"/>
        <dbReference type="ChEBI" id="CHEBI:15378"/>
        <dbReference type="ChEBI" id="CHEBI:37565"/>
        <dbReference type="ChEBI" id="CHEBI:58189"/>
        <dbReference type="ChEBI" id="CHEBI:58502"/>
        <dbReference type="EC" id="2.7.1.156"/>
    </reaction>
</comment>
<evidence type="ECO:0000256" key="8">
    <source>
        <dbReference type="ARBA" id="ARBA00012016"/>
    </source>
</evidence>
<evidence type="ECO:0000256" key="6">
    <source>
        <dbReference type="ARBA" id="ARBA00005159"/>
    </source>
</evidence>
<evidence type="ECO:0000256" key="12">
    <source>
        <dbReference type="ARBA" id="ARBA00022741"/>
    </source>
</evidence>
<keyword evidence="12" id="KW-0547">Nucleotide-binding</keyword>
<dbReference type="PANTHER" id="PTHR34848">
    <property type="match status" value="1"/>
</dbReference>
<evidence type="ECO:0000256" key="7">
    <source>
        <dbReference type="ARBA" id="ARBA00007490"/>
    </source>
</evidence>
<keyword evidence="10" id="KW-0169">Cobalamin biosynthesis</keyword>